<sequence length="63" mass="7349">MVNESLLKKGYFVELNSYEMEFVNGGLDKAVRGFTLVKELYEFAKELYDFGRGFIKGWQDATR</sequence>
<reference evidence="1" key="1">
    <citation type="submission" date="2022-12" db="EMBL/GenBank/DDBJ databases">
        <authorList>
            <person name="Bing R.G."/>
            <person name="Willard D.J."/>
            <person name="Manesh M.J.H."/>
            <person name="Laemthong T."/>
            <person name="Crosby J.R."/>
            <person name="Kelly R.M."/>
        </authorList>
    </citation>
    <scope>NUCLEOTIDE SEQUENCE</scope>
    <source>
        <strain evidence="1">DSM 8990</strain>
    </source>
</reference>
<evidence type="ECO:0000313" key="1">
    <source>
        <dbReference type="EMBL" id="WAM34932.1"/>
    </source>
</evidence>
<dbReference type="EMBL" id="CP113865">
    <property type="protein sequence ID" value="WAM34932.1"/>
    <property type="molecule type" value="Genomic_DNA"/>
</dbReference>
<organism evidence="1 2">
    <name type="scientific">Caldicellulosiruptor morganii</name>
    <dbReference type="NCBI Taxonomy" id="1387555"/>
    <lineage>
        <taxon>Bacteria</taxon>
        <taxon>Bacillati</taxon>
        <taxon>Bacillota</taxon>
        <taxon>Bacillota incertae sedis</taxon>
        <taxon>Caldicellulosiruptorales</taxon>
        <taxon>Caldicellulosiruptoraceae</taxon>
        <taxon>Caldicellulosiruptor</taxon>
    </lineage>
</organism>
<keyword evidence="2" id="KW-1185">Reference proteome</keyword>
<protein>
    <submittedName>
        <fullName evidence="1">Uncharacterized protein</fullName>
    </submittedName>
</protein>
<evidence type="ECO:0000313" key="2">
    <source>
        <dbReference type="Proteomes" id="UP001164909"/>
    </source>
</evidence>
<name>A0ABY7BQ18_9FIRM</name>
<dbReference type="RefSeq" id="WP_013431700.1">
    <property type="nucleotide sequence ID" value="NZ_CP113865.1"/>
</dbReference>
<accession>A0ABY7BQ18</accession>
<proteinExistence type="predicted"/>
<dbReference type="Proteomes" id="UP001164909">
    <property type="component" value="Chromosome"/>
</dbReference>
<gene>
    <name evidence="1" type="ORF">OTK00_001200</name>
</gene>